<dbReference type="Proteomes" id="UP001589774">
    <property type="component" value="Unassembled WGS sequence"/>
</dbReference>
<sequence>MLTHWYERSQHVWVHVLVWLVYIAYHVGLFTLFEDELDYWENYVSYFSVNILFFYLHGRYVIPHILRLKGWNALKILFIPFAEFATYCLVYVLISSLFGDMYWDFSTFLPLFEVANATPFLQPFLAFLFVSSLYGFLRLFGYNLLLQDGRITISSHFLNNFLSAIYSSVAKEQKAEAQELIVWLQEHGGIIVDKEYHRPQPLEAELEALKNLIAMKRAASGSFFFFNLTIGEGVASFELAPLTLLTVAENMFQHGLVTVEDYPACLSITLADASLVVHAKNGINRAARHKGRQIGLTNVRTRLKLHHRGKHQLIIKESKEVFELYLRVWG</sequence>
<keyword evidence="1" id="KW-0472">Membrane</keyword>
<name>A0ABV6HMQ6_9SPHI</name>
<feature type="transmembrane region" description="Helical" evidence="1">
    <location>
        <begin position="119"/>
        <end position="140"/>
    </location>
</feature>
<evidence type="ECO:0000259" key="2">
    <source>
        <dbReference type="Pfam" id="PF06580"/>
    </source>
</evidence>
<accession>A0ABV6HMQ6</accession>
<keyword evidence="4" id="KW-1185">Reference proteome</keyword>
<feature type="transmembrane region" description="Helical" evidence="1">
    <location>
        <begin position="43"/>
        <end position="62"/>
    </location>
</feature>
<dbReference type="GO" id="GO:0016301">
    <property type="term" value="F:kinase activity"/>
    <property type="evidence" value="ECO:0007669"/>
    <property type="project" value="UniProtKB-KW"/>
</dbReference>
<proteinExistence type="predicted"/>
<gene>
    <name evidence="3" type="ORF">ACFFI0_16240</name>
</gene>
<dbReference type="PANTHER" id="PTHR34220">
    <property type="entry name" value="SENSOR HISTIDINE KINASE YPDA"/>
    <property type="match status" value="1"/>
</dbReference>
<keyword evidence="3" id="KW-0808">Transferase</keyword>
<dbReference type="RefSeq" id="WP_130855504.1">
    <property type="nucleotide sequence ID" value="NZ_JBHLWO010000002.1"/>
</dbReference>
<dbReference type="PANTHER" id="PTHR34220:SF7">
    <property type="entry name" value="SENSOR HISTIDINE KINASE YPDA"/>
    <property type="match status" value="1"/>
</dbReference>
<protein>
    <submittedName>
        <fullName evidence="3">Histidine kinase</fullName>
    </submittedName>
</protein>
<evidence type="ECO:0000313" key="4">
    <source>
        <dbReference type="Proteomes" id="UP001589774"/>
    </source>
</evidence>
<reference evidence="3 4" key="1">
    <citation type="submission" date="2024-09" db="EMBL/GenBank/DDBJ databases">
        <authorList>
            <person name="Sun Q."/>
            <person name="Mori K."/>
        </authorList>
    </citation>
    <scope>NUCLEOTIDE SEQUENCE [LARGE SCALE GENOMIC DNA]</scope>
    <source>
        <strain evidence="3 4">CCM 7765</strain>
    </source>
</reference>
<dbReference type="EMBL" id="JBHLWO010000002">
    <property type="protein sequence ID" value="MFC0319874.1"/>
    <property type="molecule type" value="Genomic_DNA"/>
</dbReference>
<dbReference type="InterPro" id="IPR050640">
    <property type="entry name" value="Bact_2-comp_sensor_kinase"/>
</dbReference>
<dbReference type="InterPro" id="IPR010559">
    <property type="entry name" value="Sig_transdc_His_kin_internal"/>
</dbReference>
<keyword evidence="1" id="KW-0812">Transmembrane</keyword>
<evidence type="ECO:0000313" key="3">
    <source>
        <dbReference type="EMBL" id="MFC0319874.1"/>
    </source>
</evidence>
<feature type="transmembrane region" description="Helical" evidence="1">
    <location>
        <begin position="12"/>
        <end position="31"/>
    </location>
</feature>
<feature type="domain" description="Signal transduction histidine kinase internal region" evidence="2">
    <location>
        <begin position="152"/>
        <end position="218"/>
    </location>
</feature>
<organism evidence="3 4">
    <name type="scientific">Olivibacter oleidegradans</name>
    <dbReference type="NCBI Taxonomy" id="760123"/>
    <lineage>
        <taxon>Bacteria</taxon>
        <taxon>Pseudomonadati</taxon>
        <taxon>Bacteroidota</taxon>
        <taxon>Sphingobacteriia</taxon>
        <taxon>Sphingobacteriales</taxon>
        <taxon>Sphingobacteriaceae</taxon>
        <taxon>Olivibacter</taxon>
    </lineage>
</organism>
<evidence type="ECO:0000256" key="1">
    <source>
        <dbReference type="SAM" id="Phobius"/>
    </source>
</evidence>
<comment type="caution">
    <text evidence="3">The sequence shown here is derived from an EMBL/GenBank/DDBJ whole genome shotgun (WGS) entry which is preliminary data.</text>
</comment>
<keyword evidence="1" id="KW-1133">Transmembrane helix</keyword>
<keyword evidence="3" id="KW-0418">Kinase</keyword>
<feature type="transmembrane region" description="Helical" evidence="1">
    <location>
        <begin position="74"/>
        <end position="99"/>
    </location>
</feature>
<dbReference type="Pfam" id="PF06580">
    <property type="entry name" value="His_kinase"/>
    <property type="match status" value="1"/>
</dbReference>